<dbReference type="GO" id="GO:0004427">
    <property type="term" value="F:inorganic diphosphate phosphatase activity"/>
    <property type="evidence" value="ECO:0007669"/>
    <property type="project" value="UniProtKB-EC"/>
</dbReference>
<dbReference type="PRINTS" id="PR00413">
    <property type="entry name" value="HADHALOGNASE"/>
</dbReference>
<keyword evidence="2 3" id="KW-0460">Magnesium</keyword>
<dbReference type="InterPro" id="IPR023733">
    <property type="entry name" value="Pyrophosphatase_Ppax"/>
</dbReference>
<comment type="function">
    <text evidence="3">Hydrolyzes pyrophosphate formed during P-Ser-HPr dephosphorylation by HPrK/P. Might play a role in controlling the intracellular pyrophosphate pool.</text>
</comment>
<accession>A0ABS2QCS4</accession>
<dbReference type="NCBIfam" id="TIGR01509">
    <property type="entry name" value="HAD-SF-IA-v3"/>
    <property type="match status" value="1"/>
</dbReference>
<dbReference type="SFLD" id="SFLDG01135">
    <property type="entry name" value="C1.5.6:_HAD__Beta-PGM__Phospha"/>
    <property type="match status" value="1"/>
</dbReference>
<organism evidence="4 5">
    <name type="scientific">Peribacillus deserti</name>
    <dbReference type="NCBI Taxonomy" id="673318"/>
    <lineage>
        <taxon>Bacteria</taxon>
        <taxon>Bacillati</taxon>
        <taxon>Bacillota</taxon>
        <taxon>Bacilli</taxon>
        <taxon>Bacillales</taxon>
        <taxon>Bacillaceae</taxon>
        <taxon>Peribacillus</taxon>
    </lineage>
</organism>
<dbReference type="Proteomes" id="UP000823486">
    <property type="component" value="Unassembled WGS sequence"/>
</dbReference>
<keyword evidence="1 3" id="KW-0378">Hydrolase</keyword>
<dbReference type="SFLD" id="SFLDS00003">
    <property type="entry name" value="Haloacid_Dehalogenase"/>
    <property type="match status" value="1"/>
</dbReference>
<dbReference type="SUPFAM" id="SSF56784">
    <property type="entry name" value="HAD-like"/>
    <property type="match status" value="1"/>
</dbReference>
<comment type="similarity">
    <text evidence="3">Belongs to the HAD-like hydrolase superfamily. PpaX family.</text>
</comment>
<dbReference type="CDD" id="cd02616">
    <property type="entry name" value="HAD_PPase"/>
    <property type="match status" value="1"/>
</dbReference>
<dbReference type="Pfam" id="PF13419">
    <property type="entry name" value="HAD_2"/>
    <property type="match status" value="1"/>
</dbReference>
<dbReference type="Gene3D" id="1.10.150.240">
    <property type="entry name" value="Putative phosphatase, domain 2"/>
    <property type="match status" value="1"/>
</dbReference>
<name>A0ABS2QCS4_9BACI</name>
<dbReference type="RefSeq" id="WP_204537749.1">
    <property type="nucleotide sequence ID" value="NZ_JAFBFI010000001.1"/>
</dbReference>
<dbReference type="InterPro" id="IPR023198">
    <property type="entry name" value="PGP-like_dom2"/>
</dbReference>
<evidence type="ECO:0000256" key="2">
    <source>
        <dbReference type="ARBA" id="ARBA00022842"/>
    </source>
</evidence>
<dbReference type="PANTHER" id="PTHR43434">
    <property type="entry name" value="PHOSPHOGLYCOLATE PHOSPHATASE"/>
    <property type="match status" value="1"/>
</dbReference>
<dbReference type="NCBIfam" id="NF009804">
    <property type="entry name" value="PRK13288.1"/>
    <property type="match status" value="1"/>
</dbReference>
<comment type="catalytic activity">
    <reaction evidence="3">
        <text>diphosphate + H2O = 2 phosphate + H(+)</text>
        <dbReference type="Rhea" id="RHEA:24576"/>
        <dbReference type="ChEBI" id="CHEBI:15377"/>
        <dbReference type="ChEBI" id="CHEBI:15378"/>
        <dbReference type="ChEBI" id="CHEBI:33019"/>
        <dbReference type="ChEBI" id="CHEBI:43474"/>
        <dbReference type="EC" id="3.6.1.1"/>
    </reaction>
</comment>
<dbReference type="SFLD" id="SFLDG01129">
    <property type="entry name" value="C1.5:_HAD__Beta-PGM__Phosphata"/>
    <property type="match status" value="1"/>
</dbReference>
<dbReference type="InterPro" id="IPR036412">
    <property type="entry name" value="HAD-like_sf"/>
</dbReference>
<evidence type="ECO:0000256" key="1">
    <source>
        <dbReference type="ARBA" id="ARBA00022801"/>
    </source>
</evidence>
<dbReference type="InterPro" id="IPR006439">
    <property type="entry name" value="HAD-SF_hydro_IA"/>
</dbReference>
<dbReference type="PANTHER" id="PTHR43434:SF26">
    <property type="entry name" value="PYROPHOSPHATASE PPAX"/>
    <property type="match status" value="1"/>
</dbReference>
<sequence length="219" mass="24771">MRTSKITTILFDLDGTLINTNDLIIESFINTLNLYFPDKYKQEDVLPFMGPPLYDSFYSVDQQLAHEMVEKYREFNLANHDLLVKEFEGVYETVEALHKAGYKMAIVSTKLHDTVLRGLKVGRLDRFFDVVIGLDDVERAKPDPEPLEKALRILGSKPEEAIMVGDNHHDILGGKNAGTKTAGVSWTAKGRNYLDQFEPDYILETMSDLLAVVGAEENE</sequence>
<dbReference type="NCBIfam" id="TIGR01549">
    <property type="entry name" value="HAD-SF-IA-v1"/>
    <property type="match status" value="1"/>
</dbReference>
<proteinExistence type="inferred from homology"/>
<dbReference type="InterPro" id="IPR050155">
    <property type="entry name" value="HAD-like_hydrolase_sf"/>
</dbReference>
<evidence type="ECO:0000256" key="3">
    <source>
        <dbReference type="HAMAP-Rule" id="MF_01250"/>
    </source>
</evidence>
<reference evidence="4 5" key="1">
    <citation type="submission" date="2021-01" db="EMBL/GenBank/DDBJ databases">
        <title>Genomic Encyclopedia of Type Strains, Phase IV (KMG-IV): sequencing the most valuable type-strain genomes for metagenomic binning, comparative biology and taxonomic classification.</title>
        <authorList>
            <person name="Goeker M."/>
        </authorList>
    </citation>
    <scope>NUCLEOTIDE SEQUENCE [LARGE SCALE GENOMIC DNA]</scope>
    <source>
        <strain evidence="4 5">DSM 105482</strain>
    </source>
</reference>
<evidence type="ECO:0000313" key="4">
    <source>
        <dbReference type="EMBL" id="MBM7690962.1"/>
    </source>
</evidence>
<dbReference type="HAMAP" id="MF_01250">
    <property type="entry name" value="Pyrophosphat_PpaX"/>
    <property type="match status" value="1"/>
</dbReference>
<dbReference type="EMBL" id="JAFBFI010000001">
    <property type="protein sequence ID" value="MBM7690962.1"/>
    <property type="molecule type" value="Genomic_DNA"/>
</dbReference>
<dbReference type="InterPro" id="IPR041492">
    <property type="entry name" value="HAD_2"/>
</dbReference>
<gene>
    <name evidence="3" type="primary">ppaX</name>
    <name evidence="4" type="ORF">JOC77_000365</name>
</gene>
<keyword evidence="5" id="KW-1185">Reference proteome</keyword>
<dbReference type="InterPro" id="IPR023214">
    <property type="entry name" value="HAD_sf"/>
</dbReference>
<feature type="active site" description="Nucleophile" evidence="3">
    <location>
        <position position="12"/>
    </location>
</feature>
<protein>
    <recommendedName>
        <fullName evidence="3">Pyrophosphatase PpaX</fullName>
        <ecNumber evidence="3">3.6.1.1</ecNumber>
    </recommendedName>
</protein>
<dbReference type="EC" id="3.6.1.1" evidence="3"/>
<comment type="caution">
    <text evidence="4">The sequence shown here is derived from an EMBL/GenBank/DDBJ whole genome shotgun (WGS) entry which is preliminary data.</text>
</comment>
<evidence type="ECO:0000313" key="5">
    <source>
        <dbReference type="Proteomes" id="UP000823486"/>
    </source>
</evidence>
<comment type="cofactor">
    <cofactor evidence="3">
        <name>Mg(2+)</name>
        <dbReference type="ChEBI" id="CHEBI:18420"/>
    </cofactor>
</comment>
<dbReference type="Gene3D" id="3.40.50.1000">
    <property type="entry name" value="HAD superfamily/HAD-like"/>
    <property type="match status" value="1"/>
</dbReference>